<dbReference type="AlphaFoldDB" id="A0A2S5B548"/>
<evidence type="ECO:0000256" key="14">
    <source>
        <dbReference type="SAM" id="MobiDB-lite"/>
    </source>
</evidence>
<keyword evidence="7" id="KW-0963">Cytoplasm</keyword>
<comment type="caution">
    <text evidence="15">The sequence shown here is derived from an EMBL/GenBank/DDBJ whole genome shotgun (WGS) entry which is preliminary data.</text>
</comment>
<gene>
    <name evidence="15" type="ORF">BMF94_5264</name>
</gene>
<feature type="region of interest" description="Disordered" evidence="14">
    <location>
        <begin position="161"/>
        <end position="186"/>
    </location>
</feature>
<evidence type="ECO:0000256" key="2">
    <source>
        <dbReference type="ARBA" id="ARBA00004186"/>
    </source>
</evidence>
<dbReference type="EMBL" id="PJQD01000072">
    <property type="protein sequence ID" value="POY71903.1"/>
    <property type="molecule type" value="Genomic_DNA"/>
</dbReference>
<reference evidence="15 16" key="1">
    <citation type="journal article" date="2018" name="Front. Microbiol.">
        <title>Prospects for Fungal Bioremediation of Acidic Radioactive Waste Sites: Characterization and Genome Sequence of Rhodotorula taiwanensis MD1149.</title>
        <authorList>
            <person name="Tkavc R."/>
            <person name="Matrosova V.Y."/>
            <person name="Grichenko O.E."/>
            <person name="Gostincar C."/>
            <person name="Volpe R.P."/>
            <person name="Klimenkova P."/>
            <person name="Gaidamakova E.K."/>
            <person name="Zhou C.E."/>
            <person name="Stewart B.J."/>
            <person name="Lyman M.G."/>
            <person name="Malfatti S.A."/>
            <person name="Rubinfeld B."/>
            <person name="Courtot M."/>
            <person name="Singh J."/>
            <person name="Dalgard C.L."/>
            <person name="Hamilton T."/>
            <person name="Frey K.G."/>
            <person name="Gunde-Cimerman N."/>
            <person name="Dugan L."/>
            <person name="Daly M.J."/>
        </authorList>
    </citation>
    <scope>NUCLEOTIDE SEQUENCE [LARGE SCALE GENOMIC DNA]</scope>
    <source>
        <strain evidence="15 16">MD1149</strain>
    </source>
</reference>
<evidence type="ECO:0000256" key="1">
    <source>
        <dbReference type="ARBA" id="ARBA00004123"/>
    </source>
</evidence>
<keyword evidence="16" id="KW-1185">Reference proteome</keyword>
<organism evidence="15 16">
    <name type="scientific">Rhodotorula taiwanensis</name>
    <dbReference type="NCBI Taxonomy" id="741276"/>
    <lineage>
        <taxon>Eukaryota</taxon>
        <taxon>Fungi</taxon>
        <taxon>Dikarya</taxon>
        <taxon>Basidiomycota</taxon>
        <taxon>Pucciniomycotina</taxon>
        <taxon>Microbotryomycetes</taxon>
        <taxon>Sporidiobolales</taxon>
        <taxon>Sporidiobolaceae</taxon>
        <taxon>Rhodotorula</taxon>
    </lineage>
</organism>
<keyword evidence="6" id="KW-0158">Chromosome</keyword>
<dbReference type="GO" id="GO:0008608">
    <property type="term" value="P:attachment of spindle microtubules to kinetochore"/>
    <property type="evidence" value="ECO:0007669"/>
    <property type="project" value="InterPro"/>
</dbReference>
<dbReference type="OrthoDB" id="2534137at2759"/>
<dbReference type="InterPro" id="IPR013251">
    <property type="entry name" value="DASH_Spc19"/>
</dbReference>
<evidence type="ECO:0000313" key="16">
    <source>
        <dbReference type="Proteomes" id="UP000237144"/>
    </source>
</evidence>
<keyword evidence="9" id="KW-0206">Cytoskeleton</keyword>
<keyword evidence="13" id="KW-0175">Coiled coil</keyword>
<dbReference type="Proteomes" id="UP000237144">
    <property type="component" value="Unassembled WGS sequence"/>
</dbReference>
<evidence type="ECO:0000313" key="15">
    <source>
        <dbReference type="EMBL" id="POY71903.1"/>
    </source>
</evidence>
<feature type="coiled-coil region" evidence="13">
    <location>
        <begin position="89"/>
        <end position="158"/>
    </location>
</feature>
<sequence length="186" mass="20029">MSRARPSMYPTPTSASHWTALEACAQGLHACGGNLQGAVNVLEQGTFDLPRLAGIIQSRRMFDVVTEKDIFESQRALANEMAPEIEGYIARAEDGLEELKQRERALQSKLEKRSQAASRPQAPVSVAQSALDALEKELATLRNRKNRLGREVDLLEEKAARGGAAAGAGGPAARSRPGVKVGIGRR</sequence>
<evidence type="ECO:0000256" key="11">
    <source>
        <dbReference type="ARBA" id="ARBA00023328"/>
    </source>
</evidence>
<evidence type="ECO:0000256" key="8">
    <source>
        <dbReference type="ARBA" id="ARBA00022838"/>
    </source>
</evidence>
<keyword evidence="10" id="KW-0539">Nucleus</keyword>
<dbReference type="GO" id="GO:0005876">
    <property type="term" value="C:spindle microtubule"/>
    <property type="evidence" value="ECO:0007669"/>
    <property type="project" value="InterPro"/>
</dbReference>
<evidence type="ECO:0000256" key="6">
    <source>
        <dbReference type="ARBA" id="ARBA00022454"/>
    </source>
</evidence>
<evidence type="ECO:0000256" key="4">
    <source>
        <dbReference type="ARBA" id="ARBA00008952"/>
    </source>
</evidence>
<evidence type="ECO:0000256" key="9">
    <source>
        <dbReference type="ARBA" id="ARBA00023212"/>
    </source>
</evidence>
<evidence type="ECO:0000256" key="7">
    <source>
        <dbReference type="ARBA" id="ARBA00022490"/>
    </source>
</evidence>
<evidence type="ECO:0000256" key="12">
    <source>
        <dbReference type="ARBA" id="ARBA00032583"/>
    </source>
</evidence>
<name>A0A2S5B548_9BASI</name>
<evidence type="ECO:0000256" key="10">
    <source>
        <dbReference type="ARBA" id="ARBA00023242"/>
    </source>
</evidence>
<comment type="subcellular location">
    <subcellularLocation>
        <location evidence="3">Chromosome</location>
        <location evidence="3">Centromere</location>
        <location evidence="3">Kinetochore</location>
    </subcellularLocation>
    <subcellularLocation>
        <location evidence="2">Cytoplasm</location>
        <location evidence="2">Cytoskeleton</location>
        <location evidence="2">Spindle</location>
    </subcellularLocation>
    <subcellularLocation>
        <location evidence="1">Nucleus</location>
    </subcellularLocation>
</comment>
<dbReference type="PANTHER" id="PTHR28262:SF1">
    <property type="entry name" value="DASH COMPLEX SUBUNIT SPC19"/>
    <property type="match status" value="1"/>
</dbReference>
<comment type="similarity">
    <text evidence="4">Belongs to the DASH complex SPC19 family.</text>
</comment>
<keyword evidence="8" id="KW-0995">Kinetochore</keyword>
<dbReference type="STRING" id="741276.A0A2S5B548"/>
<dbReference type="GO" id="GO:0042729">
    <property type="term" value="C:DASH complex"/>
    <property type="evidence" value="ECO:0007669"/>
    <property type="project" value="InterPro"/>
</dbReference>
<evidence type="ECO:0000256" key="13">
    <source>
        <dbReference type="SAM" id="Coils"/>
    </source>
</evidence>
<protein>
    <recommendedName>
        <fullName evidence="5">DASH complex subunit SPC19</fullName>
    </recommendedName>
    <alternativeName>
        <fullName evidence="12">Outer kinetochore protein SPC19</fullName>
    </alternativeName>
</protein>
<keyword evidence="11" id="KW-0137">Centromere</keyword>
<accession>A0A2S5B548</accession>
<evidence type="ECO:0000256" key="5">
    <source>
        <dbReference type="ARBA" id="ARBA00016329"/>
    </source>
</evidence>
<evidence type="ECO:0000256" key="3">
    <source>
        <dbReference type="ARBA" id="ARBA00004629"/>
    </source>
</evidence>
<dbReference type="PANTHER" id="PTHR28262">
    <property type="entry name" value="DASH COMPLEX SUBUNIT SPC19"/>
    <property type="match status" value="1"/>
</dbReference>
<proteinExistence type="inferred from homology"/>
<dbReference type="Pfam" id="PF08287">
    <property type="entry name" value="DASH_Spc19"/>
    <property type="match status" value="1"/>
</dbReference>